<protein>
    <recommendedName>
        <fullName evidence="4">Lipoprotein</fullName>
    </recommendedName>
</protein>
<gene>
    <name evidence="2" type="ORF">HNR46_004037</name>
</gene>
<name>A0A840V6X8_9BACT</name>
<dbReference type="EMBL" id="JACHFD010000035">
    <property type="protein sequence ID" value="MBB5353775.1"/>
    <property type="molecule type" value="Genomic_DNA"/>
</dbReference>
<accession>A0A840V6X8</accession>
<dbReference type="PROSITE" id="PS51257">
    <property type="entry name" value="PROKAR_LIPOPROTEIN"/>
    <property type="match status" value="1"/>
</dbReference>
<reference evidence="2 3" key="1">
    <citation type="submission" date="2020-08" db="EMBL/GenBank/DDBJ databases">
        <title>Genomic Encyclopedia of Type Strains, Phase IV (KMG-IV): sequencing the most valuable type-strain genomes for metagenomic binning, comparative biology and taxonomic classification.</title>
        <authorList>
            <person name="Goeker M."/>
        </authorList>
    </citation>
    <scope>NUCLEOTIDE SEQUENCE [LARGE SCALE GENOMIC DNA]</scope>
    <source>
        <strain evidence="2 3">YC6886</strain>
    </source>
</reference>
<evidence type="ECO:0000256" key="1">
    <source>
        <dbReference type="SAM" id="MobiDB-lite"/>
    </source>
</evidence>
<evidence type="ECO:0000313" key="2">
    <source>
        <dbReference type="EMBL" id="MBB5353775.1"/>
    </source>
</evidence>
<evidence type="ECO:0000313" key="3">
    <source>
        <dbReference type="Proteomes" id="UP000557717"/>
    </source>
</evidence>
<proteinExistence type="predicted"/>
<organism evidence="2 3">
    <name type="scientific">Haloferula luteola</name>
    <dbReference type="NCBI Taxonomy" id="595692"/>
    <lineage>
        <taxon>Bacteria</taxon>
        <taxon>Pseudomonadati</taxon>
        <taxon>Verrucomicrobiota</taxon>
        <taxon>Verrucomicrobiia</taxon>
        <taxon>Verrucomicrobiales</taxon>
        <taxon>Verrucomicrobiaceae</taxon>
        <taxon>Haloferula</taxon>
    </lineage>
</organism>
<feature type="region of interest" description="Disordered" evidence="1">
    <location>
        <begin position="23"/>
        <end position="89"/>
    </location>
</feature>
<dbReference type="AlphaFoldDB" id="A0A840V6X8"/>
<dbReference type="RefSeq" id="WP_184022138.1">
    <property type="nucleotide sequence ID" value="NZ_JACHFD010000035.1"/>
</dbReference>
<sequence length="89" mass="9308">MKALGFLLPFALAACATKTAVVEDAPKPAPKPPSEEAAEAHPDPLPAPDEDLGLLVPRNLTTMPDERDMRPTVDPAEGRSVIANPPSGD</sequence>
<keyword evidence="3" id="KW-1185">Reference proteome</keyword>
<comment type="caution">
    <text evidence="2">The sequence shown here is derived from an EMBL/GenBank/DDBJ whole genome shotgun (WGS) entry which is preliminary data.</text>
</comment>
<dbReference type="Proteomes" id="UP000557717">
    <property type="component" value="Unassembled WGS sequence"/>
</dbReference>
<evidence type="ECO:0008006" key="4">
    <source>
        <dbReference type="Google" id="ProtNLM"/>
    </source>
</evidence>